<dbReference type="Proteomes" id="UP000292052">
    <property type="component" value="Unassembled WGS sequence"/>
</dbReference>
<keyword evidence="2" id="KW-0880">Kelch repeat</keyword>
<dbReference type="PANTHER" id="PTHR45632:SF3">
    <property type="entry name" value="KELCH-LIKE PROTEIN 32"/>
    <property type="match status" value="1"/>
</dbReference>
<dbReference type="OrthoDB" id="191037at2759"/>
<dbReference type="PROSITE" id="PS50097">
    <property type="entry name" value="BTB"/>
    <property type="match status" value="1"/>
</dbReference>
<reference evidence="6 7" key="1">
    <citation type="submission" date="2017-03" db="EMBL/GenBank/DDBJ databases">
        <title>Genome of the blue death feigning beetle - Asbolus verrucosus.</title>
        <authorList>
            <person name="Rider S.D."/>
        </authorList>
    </citation>
    <scope>NUCLEOTIDE SEQUENCE [LARGE SCALE GENOMIC DNA]</scope>
    <source>
        <strain evidence="6">Butters</strain>
        <tissue evidence="6">Head and leg muscle</tissue>
    </source>
</reference>
<comment type="function">
    <text evidence="4">Probable substrate-specific adapter of an E3 ubiquitin-protein ligase complex which mediates the ubiquitination and subsequent proteasomal degradation of target proteins. May have a role in synapse differentiation and growth.</text>
</comment>
<dbReference type="GO" id="GO:0016567">
    <property type="term" value="P:protein ubiquitination"/>
    <property type="evidence" value="ECO:0007669"/>
    <property type="project" value="UniProtKB-UniPathway"/>
</dbReference>
<dbReference type="InterPro" id="IPR011333">
    <property type="entry name" value="SKP1/BTB/POZ_sf"/>
</dbReference>
<dbReference type="PANTHER" id="PTHR45632">
    <property type="entry name" value="LD33804P"/>
    <property type="match status" value="1"/>
</dbReference>
<dbReference type="Gene3D" id="2.120.10.80">
    <property type="entry name" value="Kelch-type beta propeller"/>
    <property type="match status" value="2"/>
</dbReference>
<keyword evidence="3" id="KW-0677">Repeat</keyword>
<dbReference type="SUPFAM" id="SSF117281">
    <property type="entry name" value="Kelch motif"/>
    <property type="match status" value="2"/>
</dbReference>
<dbReference type="SMART" id="SM00225">
    <property type="entry name" value="BTB"/>
    <property type="match status" value="1"/>
</dbReference>
<dbReference type="STRING" id="1661398.A0A482W041"/>
<dbReference type="InterPro" id="IPR011705">
    <property type="entry name" value="BACK"/>
</dbReference>
<evidence type="ECO:0000256" key="4">
    <source>
        <dbReference type="ARBA" id="ARBA00043912"/>
    </source>
</evidence>
<evidence type="ECO:0000256" key="3">
    <source>
        <dbReference type="ARBA" id="ARBA00022737"/>
    </source>
</evidence>
<dbReference type="PRINTS" id="PR00501">
    <property type="entry name" value="KELCHREPEAT"/>
</dbReference>
<accession>A0A482W041</accession>
<feature type="domain" description="BTB" evidence="5">
    <location>
        <begin position="50"/>
        <end position="119"/>
    </location>
</feature>
<evidence type="ECO:0000313" key="7">
    <source>
        <dbReference type="Proteomes" id="UP000292052"/>
    </source>
</evidence>
<name>A0A482W041_ASBVE</name>
<protein>
    <recommendedName>
        <fullName evidence="1">Kelch-like protein diablo</fullName>
    </recommendedName>
</protein>
<evidence type="ECO:0000313" key="6">
    <source>
        <dbReference type="EMBL" id="RZC38384.1"/>
    </source>
</evidence>
<dbReference type="PIRSF" id="PIRSF037037">
    <property type="entry name" value="Kelch-like_protein_gigaxonin"/>
    <property type="match status" value="1"/>
</dbReference>
<proteinExistence type="predicted"/>
<dbReference type="AlphaFoldDB" id="A0A482W041"/>
<evidence type="ECO:0000256" key="2">
    <source>
        <dbReference type="ARBA" id="ARBA00022441"/>
    </source>
</evidence>
<gene>
    <name evidence="6" type="ORF">BDFB_011796</name>
</gene>
<dbReference type="InterPro" id="IPR017096">
    <property type="entry name" value="BTB-kelch_protein"/>
</dbReference>
<keyword evidence="7" id="KW-1185">Reference proteome</keyword>
<dbReference type="InterPro" id="IPR000210">
    <property type="entry name" value="BTB/POZ_dom"/>
</dbReference>
<dbReference type="EMBL" id="QDEB01043732">
    <property type="protein sequence ID" value="RZC38384.1"/>
    <property type="molecule type" value="Genomic_DNA"/>
</dbReference>
<dbReference type="SUPFAM" id="SSF54695">
    <property type="entry name" value="POZ domain"/>
    <property type="match status" value="1"/>
</dbReference>
<comment type="caution">
    <text evidence="6">The sequence shown here is derived from an EMBL/GenBank/DDBJ whole genome shotgun (WGS) entry which is preliminary data.</text>
</comment>
<dbReference type="Gene3D" id="3.30.710.10">
    <property type="entry name" value="Potassium Channel Kv1.1, Chain A"/>
    <property type="match status" value="1"/>
</dbReference>
<organism evidence="6 7">
    <name type="scientific">Asbolus verrucosus</name>
    <name type="common">Desert ironclad beetle</name>
    <dbReference type="NCBI Taxonomy" id="1661398"/>
    <lineage>
        <taxon>Eukaryota</taxon>
        <taxon>Metazoa</taxon>
        <taxon>Ecdysozoa</taxon>
        <taxon>Arthropoda</taxon>
        <taxon>Hexapoda</taxon>
        <taxon>Insecta</taxon>
        <taxon>Pterygota</taxon>
        <taxon>Neoptera</taxon>
        <taxon>Endopterygota</taxon>
        <taxon>Coleoptera</taxon>
        <taxon>Polyphaga</taxon>
        <taxon>Cucujiformia</taxon>
        <taxon>Tenebrionidae</taxon>
        <taxon>Pimeliinae</taxon>
        <taxon>Asbolus</taxon>
    </lineage>
</organism>
<dbReference type="InterPro" id="IPR015915">
    <property type="entry name" value="Kelch-typ_b-propeller"/>
</dbReference>
<dbReference type="SMART" id="SM00612">
    <property type="entry name" value="Kelch"/>
    <property type="match status" value="6"/>
</dbReference>
<dbReference type="SMART" id="SM00875">
    <property type="entry name" value="BACK"/>
    <property type="match status" value="1"/>
</dbReference>
<dbReference type="Pfam" id="PF01344">
    <property type="entry name" value="Kelch_1"/>
    <property type="match status" value="1"/>
</dbReference>
<dbReference type="UniPathway" id="UPA00143"/>
<dbReference type="FunFam" id="1.25.40.420:FF:000001">
    <property type="entry name" value="Kelch-like family member 12"/>
    <property type="match status" value="1"/>
</dbReference>
<dbReference type="Gene3D" id="1.25.40.420">
    <property type="match status" value="1"/>
</dbReference>
<dbReference type="GO" id="GO:0003779">
    <property type="term" value="F:actin binding"/>
    <property type="evidence" value="ECO:0007669"/>
    <property type="project" value="UniProtKB-KW"/>
</dbReference>
<dbReference type="Pfam" id="PF00651">
    <property type="entry name" value="BTB"/>
    <property type="match status" value="1"/>
</dbReference>
<evidence type="ECO:0000256" key="1">
    <source>
        <dbReference type="ARBA" id="ARBA00013699"/>
    </source>
</evidence>
<dbReference type="Pfam" id="PF24681">
    <property type="entry name" value="Kelch_KLHDC2_KLHL20_DRC7"/>
    <property type="match status" value="1"/>
</dbReference>
<evidence type="ECO:0000259" key="5">
    <source>
        <dbReference type="PROSITE" id="PS50097"/>
    </source>
</evidence>
<dbReference type="InterPro" id="IPR006652">
    <property type="entry name" value="Kelch_1"/>
</dbReference>
<sequence length="620" mass="70598">MFANSKNLCKKRKQDQNCSENDECVCMPFQLSSFDFPPIWKELHLKNQLCDGIVHCDDGTEFKIHRAILAAASPYFRALFTNSINRGQPEVHEANVSVPSEIFTLLLDFAYTGEILINSSNVENLLKFADRYEILGVVQLCCSYLLEEMCSTNCLGILNFASQYFCNDLVIRGQRFVKYNFTKVLLESSEFVYLDKNELAEIITDDELNIKSEEIVFDAVIKWINFSPENRKIHFFDLLKCVRIGTMSQNCLASIAKHPFIEEKPECKEYIAGIVAATDSMVCTGDVDISNIIFRPRLCHDVLFAIGGWSTGSPTNFVETYDVRANRWLLSSDTDSMPRAYHGLCELNGIIYVIGGFDGNQYFNTVRRFDPVNHTWNECACMYHHRCYVSAVTFQNKIYALGGYNGRTRMNTAERYDPVKNQWEIIPPMQKPRSDASAVVLNDKIYIVGGFNGQEVMRSAEVFNIKTNQWTYIPEMISARSGVSLVVFNNTLYALGGFNGYQRLRSGEKFIPGETSWWTEIPEMITPRSNFATVVLDDHIYVIGGFNDNFVSGFSTMNLVEYYNPKTNGWSEAPPMNLNRSALRACVISGLPNAKEYSILGRSQEEWEERAEADTTQFDQ</sequence>
<dbReference type="Pfam" id="PF07707">
    <property type="entry name" value="BACK"/>
    <property type="match status" value="1"/>
</dbReference>